<dbReference type="EMBL" id="AM398681">
    <property type="protein sequence ID" value="CAL43647.1"/>
    <property type="molecule type" value="Genomic_DNA"/>
</dbReference>
<dbReference type="AlphaFoldDB" id="A6GZX4"/>
<name>A6GZX4_FLAPJ</name>
<comment type="similarity">
    <text evidence="1">Belongs to the 4-hydroxybenzoyl-CoA thioesterase family.</text>
</comment>
<dbReference type="SUPFAM" id="SSF54637">
    <property type="entry name" value="Thioesterase/thiol ester dehydrase-isomerase"/>
    <property type="match status" value="1"/>
</dbReference>
<evidence type="ECO:0000256" key="1">
    <source>
        <dbReference type="ARBA" id="ARBA00005953"/>
    </source>
</evidence>
<reference evidence="3 4" key="1">
    <citation type="journal article" date="2007" name="Nat. Biotechnol.">
        <title>Complete genome sequence of the fish pathogen Flavobacterium psychrophilum.</title>
        <authorList>
            <person name="Duchaud E."/>
            <person name="Boussaha M."/>
            <person name="Loux V."/>
            <person name="Bernardet J.F."/>
            <person name="Michel C."/>
            <person name="Kerouault B."/>
            <person name="Mondot S."/>
            <person name="Nicolas P."/>
            <person name="Bossy R."/>
            <person name="Caron C."/>
            <person name="Bessieres P."/>
            <person name="Gibrat J.F."/>
            <person name="Claverol S."/>
            <person name="Dumetz F."/>
            <person name="Le Henaff M."/>
            <person name="Benmansour A."/>
        </authorList>
    </citation>
    <scope>NUCLEOTIDE SEQUENCE [LARGE SCALE GENOMIC DNA]</scope>
    <source>
        <strain evidence="4">ATCC 49511 / DSM 21280 / CIP 103535 / JIP02/86</strain>
    </source>
</reference>
<gene>
    <name evidence="3" type="ordered locus">FP1579</name>
</gene>
<dbReference type="RefSeq" id="WP_011963692.1">
    <property type="nucleotide sequence ID" value="NC_009613.3"/>
</dbReference>
<dbReference type="STRING" id="402612.FP1579"/>
<dbReference type="PATRIC" id="fig|402612.5.peg.1591"/>
<dbReference type="KEGG" id="fps:FP1579"/>
<sequence>MNKNPNSVYTVRFNDCDLFGHLNNARYIDYFLNAREDHLKEYHNLNLSEYYKKDIAWLVGGHEIAYLRPALYNEVVTIQTTLLIADNEFLYLEAIMMNEKQNHLKAIMRTKFIPINTKTGRKEQHLPEFMEWAKTIENSEIDKQGNLEQRIKQITAEYKIKETIKV</sequence>
<dbReference type="Pfam" id="PF13279">
    <property type="entry name" value="4HBT_2"/>
    <property type="match status" value="1"/>
</dbReference>
<keyword evidence="4" id="KW-1185">Reference proteome</keyword>
<evidence type="ECO:0000313" key="3">
    <source>
        <dbReference type="EMBL" id="CAL43647.1"/>
    </source>
</evidence>
<dbReference type="InterPro" id="IPR029069">
    <property type="entry name" value="HotDog_dom_sf"/>
</dbReference>
<dbReference type="Gene3D" id="3.10.129.10">
    <property type="entry name" value="Hotdog Thioesterase"/>
    <property type="match status" value="1"/>
</dbReference>
<evidence type="ECO:0000256" key="2">
    <source>
        <dbReference type="ARBA" id="ARBA00022801"/>
    </source>
</evidence>
<organism evidence="3 4">
    <name type="scientific">Flavobacterium psychrophilum (strain ATCC 49511 / DSM 21280 / CIP 103535 / JIP02/86)</name>
    <dbReference type="NCBI Taxonomy" id="402612"/>
    <lineage>
        <taxon>Bacteria</taxon>
        <taxon>Pseudomonadati</taxon>
        <taxon>Bacteroidota</taxon>
        <taxon>Flavobacteriia</taxon>
        <taxon>Flavobacteriales</taxon>
        <taxon>Flavobacteriaceae</taxon>
        <taxon>Flavobacterium</taxon>
    </lineage>
</organism>
<dbReference type="PANTHER" id="PTHR31793">
    <property type="entry name" value="4-HYDROXYBENZOYL-COA THIOESTERASE FAMILY MEMBER"/>
    <property type="match status" value="1"/>
</dbReference>
<dbReference type="CDD" id="cd00586">
    <property type="entry name" value="4HBT"/>
    <property type="match status" value="1"/>
</dbReference>
<dbReference type="PANTHER" id="PTHR31793:SF27">
    <property type="entry name" value="NOVEL THIOESTERASE SUPERFAMILY DOMAIN AND SAPOSIN A-TYPE DOMAIN CONTAINING PROTEIN (0610012H03RIK)"/>
    <property type="match status" value="1"/>
</dbReference>
<protein>
    <submittedName>
        <fullName evidence="3">Thioesterase</fullName>
    </submittedName>
</protein>
<dbReference type="OrthoDB" id="9791529at2"/>
<dbReference type="GeneID" id="66552234"/>
<keyword evidence="2" id="KW-0378">Hydrolase</keyword>
<dbReference type="GO" id="GO:0047617">
    <property type="term" value="F:fatty acyl-CoA hydrolase activity"/>
    <property type="evidence" value="ECO:0007669"/>
    <property type="project" value="TreeGrafter"/>
</dbReference>
<dbReference type="HOGENOM" id="CLU_101141_4_2_10"/>
<accession>A6GZX4</accession>
<dbReference type="eggNOG" id="COG0824">
    <property type="taxonomic scope" value="Bacteria"/>
</dbReference>
<dbReference type="InterPro" id="IPR050563">
    <property type="entry name" value="4-hydroxybenzoyl-CoA_TE"/>
</dbReference>
<evidence type="ECO:0000313" key="4">
    <source>
        <dbReference type="Proteomes" id="UP000006394"/>
    </source>
</evidence>
<dbReference type="Proteomes" id="UP000006394">
    <property type="component" value="Chromosome"/>
</dbReference>
<dbReference type="EnsemblBacteria" id="CAL43647">
    <property type="protein sequence ID" value="CAL43647"/>
    <property type="gene ID" value="FP1579"/>
</dbReference>
<proteinExistence type="inferred from homology"/>